<keyword evidence="2" id="KW-0472">Membrane</keyword>
<feature type="transmembrane region" description="Helical" evidence="2">
    <location>
        <begin position="284"/>
        <end position="303"/>
    </location>
</feature>
<dbReference type="RefSeq" id="XP_060453030.1">
    <property type="nucleotide sequence ID" value="XM_060600811.1"/>
</dbReference>
<dbReference type="Proteomes" id="UP001233271">
    <property type="component" value="Chromosome 1"/>
</dbReference>
<keyword evidence="4" id="KW-1185">Reference proteome</keyword>
<keyword evidence="2" id="KW-1133">Transmembrane helix</keyword>
<feature type="compositionally biased region" description="Pro residues" evidence="1">
    <location>
        <begin position="193"/>
        <end position="205"/>
    </location>
</feature>
<evidence type="ECO:0000313" key="3">
    <source>
        <dbReference type="EMBL" id="BEI87764.1"/>
    </source>
</evidence>
<evidence type="ECO:0000313" key="4">
    <source>
        <dbReference type="Proteomes" id="UP001233271"/>
    </source>
</evidence>
<proteinExistence type="predicted"/>
<feature type="region of interest" description="Disordered" evidence="1">
    <location>
        <begin position="22"/>
        <end position="222"/>
    </location>
</feature>
<gene>
    <name evidence="3" type="ORF">CcaverHIS019_0104820</name>
</gene>
<reference evidence="3" key="1">
    <citation type="journal article" date="2023" name="BMC Genomics">
        <title>Chromosome-level genome assemblies of Cutaneotrichosporon spp. (Trichosporonales, Basidiomycota) reveal imbalanced evolution between nucleotide sequences and chromosome synteny.</title>
        <authorList>
            <person name="Kobayashi Y."/>
            <person name="Kayamori A."/>
            <person name="Aoki K."/>
            <person name="Shiwa Y."/>
            <person name="Matsutani M."/>
            <person name="Fujita N."/>
            <person name="Sugita T."/>
            <person name="Iwasaki W."/>
            <person name="Tanaka N."/>
            <person name="Takashima M."/>
        </authorList>
    </citation>
    <scope>NUCLEOTIDE SEQUENCE</scope>
    <source>
        <strain evidence="3">HIS019</strain>
    </source>
</reference>
<dbReference type="KEGG" id="ccac:CcaHIS019_0104820"/>
<accession>A0AA48I1D5</accession>
<keyword evidence="2" id="KW-0812">Transmembrane</keyword>
<sequence length="361" mass="39021">MAHSHTPSPPRRPQRSTLRLSTYHSGIDLDSPQTSTTSLPLHDSPAAQEALAALTAAPMMRSKSEADIFPTPNTPGTPGTPRTPGPQRPPTAHLRASKGRRKPVPSVLGSDFGSLSIDTSSHNSHGSAPRSPPPSHRSHAELVAFLDDGPLPLPQRPRGPSLSSLSAMSTLSAASQSRPYTLPVDPPLHRGLTPPPSPPGTPTPPTSHHRHNGSAHSHPTSATSYSSFFGGLPRYSTLELTAATDRSESRQPALAFGADPDMRERLPRYEAKPRTETITLAATLWQWGFFFFPFWFIGMFILWSPLEYQDNNLDPEKKQTVQEMLSITELKYARRCAIACAVVGAIAAIVTIVLCAVLIPK</sequence>
<organism evidence="3 4">
    <name type="scientific">Cutaneotrichosporon cavernicola</name>
    <dbReference type="NCBI Taxonomy" id="279322"/>
    <lineage>
        <taxon>Eukaryota</taxon>
        <taxon>Fungi</taxon>
        <taxon>Dikarya</taxon>
        <taxon>Basidiomycota</taxon>
        <taxon>Agaricomycotina</taxon>
        <taxon>Tremellomycetes</taxon>
        <taxon>Trichosporonales</taxon>
        <taxon>Trichosporonaceae</taxon>
        <taxon>Cutaneotrichosporon</taxon>
    </lineage>
</organism>
<evidence type="ECO:0000256" key="2">
    <source>
        <dbReference type="SAM" id="Phobius"/>
    </source>
</evidence>
<feature type="compositionally biased region" description="Polar residues" evidence="1">
    <location>
        <begin position="116"/>
        <end position="126"/>
    </location>
</feature>
<feature type="compositionally biased region" description="Low complexity" evidence="1">
    <location>
        <begin position="158"/>
        <end position="177"/>
    </location>
</feature>
<dbReference type="EMBL" id="AP028212">
    <property type="protein sequence ID" value="BEI87764.1"/>
    <property type="molecule type" value="Genomic_DNA"/>
</dbReference>
<feature type="compositionally biased region" description="Low complexity" evidence="1">
    <location>
        <begin position="70"/>
        <end position="80"/>
    </location>
</feature>
<name>A0AA48I1D5_9TREE</name>
<dbReference type="AlphaFoldDB" id="A0AA48I1D5"/>
<feature type="compositionally biased region" description="Low complexity" evidence="1">
    <location>
        <begin position="46"/>
        <end position="57"/>
    </location>
</feature>
<protein>
    <submittedName>
        <fullName evidence="3">Uncharacterized protein</fullName>
    </submittedName>
</protein>
<feature type="transmembrane region" description="Helical" evidence="2">
    <location>
        <begin position="336"/>
        <end position="359"/>
    </location>
</feature>
<dbReference type="GeneID" id="85491635"/>
<evidence type="ECO:0000256" key="1">
    <source>
        <dbReference type="SAM" id="MobiDB-lite"/>
    </source>
</evidence>